<dbReference type="VEuPathDB" id="VectorBase:AFUN2_008066"/>
<accession>A0A182RI58</accession>
<dbReference type="AlphaFoldDB" id="A0A182RI58"/>
<name>A0A182RI58_ANOFN</name>
<feature type="chain" id="PRO_5030024216" description="Peptidase S1 domain-containing protein" evidence="1">
    <location>
        <begin position="19"/>
        <end position="337"/>
    </location>
</feature>
<keyword evidence="1" id="KW-0732">Signal</keyword>
<reference evidence="2" key="1">
    <citation type="submission" date="2020-05" db="UniProtKB">
        <authorList>
            <consortium name="EnsemblMetazoa"/>
        </authorList>
    </citation>
    <scope>IDENTIFICATION</scope>
    <source>
        <strain evidence="2">FUMOZ</strain>
    </source>
</reference>
<feature type="signal peptide" evidence="1">
    <location>
        <begin position="1"/>
        <end position="18"/>
    </location>
</feature>
<evidence type="ECO:0008006" key="3">
    <source>
        <dbReference type="Google" id="ProtNLM"/>
    </source>
</evidence>
<dbReference type="PROSITE" id="PS51257">
    <property type="entry name" value="PROKAR_LIPOPROTEIN"/>
    <property type="match status" value="1"/>
</dbReference>
<dbReference type="EnsemblMetazoa" id="AFUN005923-RA">
    <property type="protein sequence ID" value="AFUN005923-PA"/>
    <property type="gene ID" value="AFUN005923"/>
</dbReference>
<evidence type="ECO:0000313" key="2">
    <source>
        <dbReference type="EnsemblMetazoa" id="AFUN005923-PA"/>
    </source>
</evidence>
<proteinExistence type="predicted"/>
<organism evidence="2">
    <name type="scientific">Anopheles funestus</name>
    <name type="common">African malaria mosquito</name>
    <dbReference type="NCBI Taxonomy" id="62324"/>
    <lineage>
        <taxon>Eukaryota</taxon>
        <taxon>Metazoa</taxon>
        <taxon>Ecdysozoa</taxon>
        <taxon>Arthropoda</taxon>
        <taxon>Hexapoda</taxon>
        <taxon>Insecta</taxon>
        <taxon>Pterygota</taxon>
        <taxon>Neoptera</taxon>
        <taxon>Endopterygota</taxon>
        <taxon>Diptera</taxon>
        <taxon>Nematocera</taxon>
        <taxon>Culicoidea</taxon>
        <taxon>Culicidae</taxon>
        <taxon>Anophelinae</taxon>
        <taxon>Anopheles</taxon>
    </lineage>
</organism>
<evidence type="ECO:0000256" key="1">
    <source>
        <dbReference type="SAM" id="SignalP"/>
    </source>
</evidence>
<protein>
    <recommendedName>
        <fullName evidence="3">Peptidase S1 domain-containing protein</fullName>
    </recommendedName>
</protein>
<sequence>MKLWKICFYLPWVFSCYCAHIDPTTYDKSYEEILNQDKNALGEVFSEESPYSGQYPMSDDEDSFMFEDWYGATVSLDADVEVDENSTEISEAIGRLSEMPILEEDWYMDGMESKLKMEYTPYSALLYQEDEFGLEFLCSGYWLKKDTLLIRSDCWSNKDGLNIEDTVAEVYLKNDLNLMVLRLHPNLSGTEEQQELHLANIRDDFPVSINDCALYVLRDDYALFEMYSWTIRPLPFKQAKALCRENHICLRTRATAAYGLDYALICDESLAGMLTTDRTKYERVFGKLTLMDLSIAKPWIDQFLNDEINGENVIQDLSLSLTPMPPAEIDIQAVEVI</sequence>
<dbReference type="VEuPathDB" id="VectorBase:AFUN005923"/>